<proteinExistence type="inferred from homology"/>
<dbReference type="EMBL" id="KV426067">
    <property type="protein sequence ID" value="KZV89635.1"/>
    <property type="molecule type" value="Genomic_DNA"/>
</dbReference>
<dbReference type="GO" id="GO:0016491">
    <property type="term" value="F:oxidoreductase activity"/>
    <property type="evidence" value="ECO:0007669"/>
    <property type="project" value="UniProtKB-KW"/>
</dbReference>
<evidence type="ECO:0000313" key="3">
    <source>
        <dbReference type="EMBL" id="KZV89635.1"/>
    </source>
</evidence>
<keyword evidence="1" id="KW-0560">Oxidoreductase</keyword>
<protein>
    <submittedName>
        <fullName evidence="3">Putative short-chain dehydrogenase</fullName>
    </submittedName>
</protein>
<dbReference type="InterPro" id="IPR036291">
    <property type="entry name" value="NAD(P)-bd_dom_sf"/>
</dbReference>
<dbReference type="SUPFAM" id="SSF51735">
    <property type="entry name" value="NAD(P)-binding Rossmann-fold domains"/>
    <property type="match status" value="1"/>
</dbReference>
<dbReference type="PRINTS" id="PR00081">
    <property type="entry name" value="GDHRDH"/>
</dbReference>
<gene>
    <name evidence="3" type="ORF">EXIGLDRAFT_838353</name>
</gene>
<evidence type="ECO:0000256" key="2">
    <source>
        <dbReference type="RuleBase" id="RU000363"/>
    </source>
</evidence>
<evidence type="ECO:0000313" key="4">
    <source>
        <dbReference type="Proteomes" id="UP000077266"/>
    </source>
</evidence>
<dbReference type="Gene3D" id="3.40.50.720">
    <property type="entry name" value="NAD(P)-binding Rossmann-like Domain"/>
    <property type="match status" value="1"/>
</dbReference>
<dbReference type="STRING" id="1314781.A0A165FWG9"/>
<dbReference type="PRINTS" id="PR00080">
    <property type="entry name" value="SDRFAMILY"/>
</dbReference>
<keyword evidence="4" id="KW-1185">Reference proteome</keyword>
<dbReference type="Proteomes" id="UP000077266">
    <property type="component" value="Unassembled WGS sequence"/>
</dbReference>
<dbReference type="PANTHER" id="PTHR43157:SF31">
    <property type="entry name" value="PHOSPHATIDYLINOSITOL-GLYCAN BIOSYNTHESIS CLASS F PROTEIN"/>
    <property type="match status" value="1"/>
</dbReference>
<dbReference type="OrthoDB" id="191139at2759"/>
<comment type="similarity">
    <text evidence="2">Belongs to the short-chain dehydrogenases/reductases (SDR) family.</text>
</comment>
<accession>A0A165FWG9</accession>
<dbReference type="InParanoid" id="A0A165FWG9"/>
<dbReference type="AlphaFoldDB" id="A0A165FWG9"/>
<dbReference type="Pfam" id="PF00106">
    <property type="entry name" value="adh_short"/>
    <property type="match status" value="1"/>
</dbReference>
<name>A0A165FWG9_EXIGL</name>
<sequence>MATEFGHSTTADEVVTAFASQVKGRVFLVTGPSPGGVGEATVLALARGAPAKLILVGRTPAKYEPVTAAVRAIDSNIDVRVYGVDLSSLQSVREGALKIVAENEKIDVLINNAAVSGIPYSRTVDDIETTFATNHVGPFLFTNMLMRLLLKSDSPRIVNLSSGGHSDGTGEYDDYNWEARKYEWSKAYRESKLANIHFTQYLAKVLGPRGVVSLSLHPGTIWGTSLVSNLSKEDETKLQQYVESRGVVPKTLAQGASTTLVAALDPAMKEHNGAYLSDCKVAPTLCPAAQQADLPEKLWRLSETLVKETFAY</sequence>
<reference evidence="3 4" key="1">
    <citation type="journal article" date="2016" name="Mol. Biol. Evol.">
        <title>Comparative Genomics of Early-Diverging Mushroom-Forming Fungi Provides Insights into the Origins of Lignocellulose Decay Capabilities.</title>
        <authorList>
            <person name="Nagy L.G."/>
            <person name="Riley R."/>
            <person name="Tritt A."/>
            <person name="Adam C."/>
            <person name="Daum C."/>
            <person name="Floudas D."/>
            <person name="Sun H."/>
            <person name="Yadav J.S."/>
            <person name="Pangilinan J."/>
            <person name="Larsson K.H."/>
            <person name="Matsuura K."/>
            <person name="Barry K."/>
            <person name="Labutti K."/>
            <person name="Kuo R."/>
            <person name="Ohm R.A."/>
            <person name="Bhattacharya S.S."/>
            <person name="Shirouzu T."/>
            <person name="Yoshinaga Y."/>
            <person name="Martin F.M."/>
            <person name="Grigoriev I.V."/>
            <person name="Hibbett D.S."/>
        </authorList>
    </citation>
    <scope>NUCLEOTIDE SEQUENCE [LARGE SCALE GENOMIC DNA]</scope>
    <source>
        <strain evidence="3 4">HHB12029</strain>
    </source>
</reference>
<dbReference type="InterPro" id="IPR002347">
    <property type="entry name" value="SDR_fam"/>
</dbReference>
<organism evidence="3 4">
    <name type="scientific">Exidia glandulosa HHB12029</name>
    <dbReference type="NCBI Taxonomy" id="1314781"/>
    <lineage>
        <taxon>Eukaryota</taxon>
        <taxon>Fungi</taxon>
        <taxon>Dikarya</taxon>
        <taxon>Basidiomycota</taxon>
        <taxon>Agaricomycotina</taxon>
        <taxon>Agaricomycetes</taxon>
        <taxon>Auriculariales</taxon>
        <taxon>Exidiaceae</taxon>
        <taxon>Exidia</taxon>
    </lineage>
</organism>
<dbReference type="PANTHER" id="PTHR43157">
    <property type="entry name" value="PHOSPHATIDYLINOSITOL-GLYCAN BIOSYNTHESIS CLASS F PROTEIN-RELATED"/>
    <property type="match status" value="1"/>
</dbReference>
<evidence type="ECO:0000256" key="1">
    <source>
        <dbReference type="ARBA" id="ARBA00023002"/>
    </source>
</evidence>